<dbReference type="AlphaFoldDB" id="A0A4R4BLU7"/>
<keyword evidence="1" id="KW-0560">Oxidoreductase</keyword>
<evidence type="ECO:0000259" key="2">
    <source>
        <dbReference type="Pfam" id="PF08031"/>
    </source>
</evidence>
<dbReference type="Gene3D" id="3.30.43.10">
    <property type="entry name" value="Uridine Diphospho-n-acetylenolpyruvylglucosamine Reductase, domain 2"/>
    <property type="match status" value="1"/>
</dbReference>
<dbReference type="Proteomes" id="UP000295285">
    <property type="component" value="Unassembled WGS sequence"/>
</dbReference>
<proteinExistence type="predicted"/>
<organism evidence="3 4">
    <name type="scientific">Bacillus thuringiensis</name>
    <dbReference type="NCBI Taxonomy" id="1428"/>
    <lineage>
        <taxon>Bacteria</taxon>
        <taxon>Bacillati</taxon>
        <taxon>Bacillota</taxon>
        <taxon>Bacilli</taxon>
        <taxon>Bacillales</taxon>
        <taxon>Bacillaceae</taxon>
        <taxon>Bacillus</taxon>
        <taxon>Bacillus cereus group</taxon>
    </lineage>
</organism>
<evidence type="ECO:0000256" key="1">
    <source>
        <dbReference type="ARBA" id="ARBA00023002"/>
    </source>
</evidence>
<reference evidence="3 4" key="1">
    <citation type="submission" date="2019-03" db="EMBL/GenBank/DDBJ databases">
        <title>Above-ground endophytic microbial communities from plants in different locations in the United States.</title>
        <authorList>
            <person name="Frank C."/>
        </authorList>
    </citation>
    <scope>NUCLEOTIDE SEQUENCE [LARGE SCALE GENOMIC DNA]</scope>
    <source>
        <strain evidence="3 4">LP_2_YM</strain>
    </source>
</reference>
<name>A0A4R4BLU7_BACTU</name>
<dbReference type="EMBL" id="SMDG01000002">
    <property type="protein sequence ID" value="TCW58746.1"/>
    <property type="molecule type" value="Genomic_DNA"/>
</dbReference>
<dbReference type="GO" id="GO:0016491">
    <property type="term" value="F:oxidoreductase activity"/>
    <property type="evidence" value="ECO:0007669"/>
    <property type="project" value="UniProtKB-KW"/>
</dbReference>
<dbReference type="InterPro" id="IPR012951">
    <property type="entry name" value="BBE"/>
</dbReference>
<dbReference type="Pfam" id="PF08031">
    <property type="entry name" value="BBE"/>
    <property type="match status" value="1"/>
</dbReference>
<evidence type="ECO:0000313" key="4">
    <source>
        <dbReference type="Proteomes" id="UP000295285"/>
    </source>
</evidence>
<accession>A0A4R4BLU7</accession>
<dbReference type="RefSeq" id="WP_131931786.1">
    <property type="nucleotide sequence ID" value="NZ_SMDF01000002.1"/>
</dbReference>
<dbReference type="InterPro" id="IPR016167">
    <property type="entry name" value="FAD-bd_PCMH_sub1"/>
</dbReference>
<feature type="domain" description="Berberine/berberine-like" evidence="2">
    <location>
        <begin position="46"/>
        <end position="65"/>
    </location>
</feature>
<dbReference type="GO" id="GO:0050660">
    <property type="term" value="F:flavin adenine dinucleotide binding"/>
    <property type="evidence" value="ECO:0007669"/>
    <property type="project" value="InterPro"/>
</dbReference>
<sequence>MSNQKIELTGRIVTPNDPDYNSAREEFNTFFNKFPLIIVFAQNTQMEVKAKYDPENVFNFPQSIPPF</sequence>
<protein>
    <submittedName>
        <fullName evidence="3">Berberine-like enzyme</fullName>
    </submittedName>
</protein>
<comment type="caution">
    <text evidence="3">The sequence shown here is derived from an EMBL/GenBank/DDBJ whole genome shotgun (WGS) entry which is preliminary data.</text>
</comment>
<evidence type="ECO:0000313" key="3">
    <source>
        <dbReference type="EMBL" id="TCW58746.1"/>
    </source>
</evidence>
<gene>
    <name evidence="3" type="ORF">EC910_102470</name>
</gene>